<dbReference type="RefSeq" id="WP_190835641.1">
    <property type="nucleotide sequence ID" value="NZ_CAWPPI010000098.1"/>
</dbReference>
<comment type="caution">
    <text evidence="2">The sequence shown here is derived from an EMBL/GenBank/DDBJ whole genome shotgun (WGS) entry which is preliminary data.</text>
</comment>
<organism evidence="2 3">
    <name type="scientific">Iningainema tapete BLCC-T55</name>
    <dbReference type="NCBI Taxonomy" id="2748662"/>
    <lineage>
        <taxon>Bacteria</taxon>
        <taxon>Bacillati</taxon>
        <taxon>Cyanobacteriota</taxon>
        <taxon>Cyanophyceae</taxon>
        <taxon>Nostocales</taxon>
        <taxon>Scytonemataceae</taxon>
        <taxon>Iningainema tapete</taxon>
    </lineage>
</organism>
<evidence type="ECO:0000313" key="3">
    <source>
        <dbReference type="Proteomes" id="UP000629098"/>
    </source>
</evidence>
<dbReference type="InterPro" id="IPR001680">
    <property type="entry name" value="WD40_rpt"/>
</dbReference>
<proteinExistence type="predicted"/>
<accession>A0A8J7BYY6</accession>
<name>A0A8J7BYY6_9CYAN</name>
<evidence type="ECO:0000256" key="1">
    <source>
        <dbReference type="PROSITE-ProRule" id="PRU00221"/>
    </source>
</evidence>
<dbReference type="PROSITE" id="PS50082">
    <property type="entry name" value="WD_REPEATS_2"/>
    <property type="match status" value="1"/>
</dbReference>
<protein>
    <submittedName>
        <fullName evidence="2">Uncharacterized protein</fullName>
    </submittedName>
</protein>
<dbReference type="SUPFAM" id="SSF50998">
    <property type="entry name" value="Quinoprotein alcohol dehydrogenase-like"/>
    <property type="match status" value="1"/>
</dbReference>
<keyword evidence="3" id="KW-1185">Reference proteome</keyword>
<dbReference type="EMBL" id="JACXAE010000098">
    <property type="protein sequence ID" value="MBD2776567.1"/>
    <property type="molecule type" value="Genomic_DNA"/>
</dbReference>
<keyword evidence="1" id="KW-0853">WD repeat</keyword>
<gene>
    <name evidence="2" type="ORF">ICL16_32075</name>
</gene>
<evidence type="ECO:0000313" key="2">
    <source>
        <dbReference type="EMBL" id="MBD2776567.1"/>
    </source>
</evidence>
<dbReference type="AlphaFoldDB" id="A0A8J7BYY6"/>
<feature type="repeat" description="WD" evidence="1">
    <location>
        <begin position="118"/>
        <end position="147"/>
    </location>
</feature>
<dbReference type="Proteomes" id="UP000629098">
    <property type="component" value="Unassembled WGS sequence"/>
</dbReference>
<reference evidence="2" key="1">
    <citation type="submission" date="2020-09" db="EMBL/GenBank/DDBJ databases">
        <title>Iningainema tapete sp. nov. (Scytonemataceae, Cyanobacteria) from greenhouses in central Florida (USA) produces two types of nodularin with biosynthetic potential for microcystin-LR and anabaenopeptins.</title>
        <authorList>
            <person name="Berthold D.E."/>
            <person name="Lefler F.W."/>
            <person name="Huang I.-S."/>
            <person name="Abdulla H."/>
            <person name="Zimba P.V."/>
            <person name="Laughinghouse H.D. IV."/>
        </authorList>
    </citation>
    <scope>NUCLEOTIDE SEQUENCE</scope>
    <source>
        <strain evidence="2">BLCCT55</strain>
    </source>
</reference>
<dbReference type="InterPro" id="IPR011047">
    <property type="entry name" value="Quinoprotein_ADH-like_sf"/>
</dbReference>
<sequence length="157" mass="17007">MGRGVGAKVGAVVAVVFAGNAVKQTWEVQEGANLEQAGVSALRQFESYELEALLAAMDAGQRLQEIVKDGRSLEKYPATSPILALQTILDNIRERNQLGNSSFSRIGNYFVSAVSPIFSRNGERFVTTSLDGITRVWDLSGKQLAELKGLRGFGQKC</sequence>